<keyword evidence="3 5" id="KW-1133">Transmembrane helix</keyword>
<dbReference type="PANTHER" id="PTHR33507">
    <property type="entry name" value="INNER MEMBRANE PROTEIN YBBJ"/>
    <property type="match status" value="1"/>
</dbReference>
<organism evidence="7 8">
    <name type="scientific">Magnetococcus marinus (strain ATCC BAA-1437 / JCM 17883 / MC-1)</name>
    <dbReference type="NCBI Taxonomy" id="156889"/>
    <lineage>
        <taxon>Bacteria</taxon>
        <taxon>Pseudomonadati</taxon>
        <taxon>Pseudomonadota</taxon>
        <taxon>Magnetococcia</taxon>
        <taxon>Magnetococcales</taxon>
        <taxon>Magnetococcaceae</taxon>
        <taxon>Magnetococcus</taxon>
    </lineage>
</organism>
<dbReference type="Proteomes" id="UP000002586">
    <property type="component" value="Chromosome"/>
</dbReference>
<comment type="subcellular location">
    <subcellularLocation>
        <location evidence="1">Membrane</location>
        <topology evidence="1">Multi-pass membrane protein</topology>
    </subcellularLocation>
</comment>
<dbReference type="PANTHER" id="PTHR33507:SF3">
    <property type="entry name" value="INNER MEMBRANE PROTEIN YBBJ"/>
    <property type="match status" value="1"/>
</dbReference>
<dbReference type="InterPro" id="IPR052165">
    <property type="entry name" value="Membrane_assoc_protease"/>
</dbReference>
<name>A0L7L1_MAGMM</name>
<evidence type="ECO:0000313" key="7">
    <source>
        <dbReference type="EMBL" id="ABK43954.1"/>
    </source>
</evidence>
<dbReference type="GO" id="GO:0005886">
    <property type="term" value="C:plasma membrane"/>
    <property type="evidence" value="ECO:0007669"/>
    <property type="project" value="TreeGrafter"/>
</dbReference>
<dbReference type="HOGENOM" id="CLU_116732_4_3_5"/>
<feature type="transmembrane region" description="Helical" evidence="5">
    <location>
        <begin position="54"/>
        <end position="72"/>
    </location>
</feature>
<evidence type="ECO:0000256" key="3">
    <source>
        <dbReference type="ARBA" id="ARBA00022989"/>
    </source>
</evidence>
<feature type="transmembrane region" description="Helical" evidence="5">
    <location>
        <begin position="12"/>
        <end position="34"/>
    </location>
</feature>
<evidence type="ECO:0000256" key="5">
    <source>
        <dbReference type="SAM" id="Phobius"/>
    </source>
</evidence>
<proteinExistence type="predicted"/>
<evidence type="ECO:0000256" key="4">
    <source>
        <dbReference type="ARBA" id="ARBA00023136"/>
    </source>
</evidence>
<reference evidence="7 8" key="2">
    <citation type="journal article" date="2012" name="Int. J. Syst. Evol. Microbiol.">
        <title>Magnetococcus marinus gen. nov., sp. nov., a marine, magnetotactic bacterium that represents a novel lineage (Magnetococcaceae fam. nov.; Magnetococcales ord. nov.) at the base of the Alphaproteobacteria.</title>
        <authorList>
            <person name="Bazylinski D.A."/>
            <person name="Williams T.J."/>
            <person name="Lefevre C.T."/>
            <person name="Berg R.J."/>
            <person name="Zhang C.L."/>
            <person name="Bowser S.S."/>
            <person name="Dean A.J."/>
            <person name="Beveridge T.J."/>
        </authorList>
    </citation>
    <scope>NUCLEOTIDE SEQUENCE [LARGE SCALE GENOMIC DNA]</scope>
    <source>
        <strain evidence="8">ATCC BAA-1437 / JCM 17883 / MC-1</strain>
    </source>
</reference>
<evidence type="ECO:0000256" key="2">
    <source>
        <dbReference type="ARBA" id="ARBA00022692"/>
    </source>
</evidence>
<dbReference type="RefSeq" id="WP_011713107.1">
    <property type="nucleotide sequence ID" value="NC_008576.1"/>
</dbReference>
<evidence type="ECO:0000256" key="1">
    <source>
        <dbReference type="ARBA" id="ARBA00004141"/>
    </source>
</evidence>
<dbReference type="EMBL" id="CP000471">
    <property type="protein sequence ID" value="ABK43954.1"/>
    <property type="molecule type" value="Genomic_DNA"/>
</dbReference>
<keyword evidence="8" id="KW-1185">Reference proteome</keyword>
<dbReference type="Pfam" id="PF01957">
    <property type="entry name" value="NfeD"/>
    <property type="match status" value="1"/>
</dbReference>
<dbReference type="STRING" id="156889.Mmc1_1445"/>
<evidence type="ECO:0000259" key="6">
    <source>
        <dbReference type="Pfam" id="PF01957"/>
    </source>
</evidence>
<dbReference type="Gene3D" id="2.40.50.140">
    <property type="entry name" value="Nucleic acid-binding proteins"/>
    <property type="match status" value="1"/>
</dbReference>
<dbReference type="AlphaFoldDB" id="A0L7L1"/>
<gene>
    <name evidence="7" type="ordered locus">Mmc1_1445</name>
</gene>
<accession>A0L7L1</accession>
<dbReference type="InterPro" id="IPR002810">
    <property type="entry name" value="NfeD-like_C"/>
</dbReference>
<dbReference type="eggNOG" id="COG1585">
    <property type="taxonomic scope" value="Bacteria"/>
</dbReference>
<evidence type="ECO:0000313" key="8">
    <source>
        <dbReference type="Proteomes" id="UP000002586"/>
    </source>
</evidence>
<sequence>MTLFADIAPHWAWAIVGLVLIGLEMFVWSTFLLWMGLSAFVVGAIFYVAPDFPWAWSVVLYGVLSLVAIYLGRKLFKPAQADDPDALNERGQRMVGQSYVVAEAIVHGRGKVRVGDSLWLAQGADCPAGTVVTVTSVKSTTLMVTLAE</sequence>
<keyword evidence="2 5" id="KW-0812">Transmembrane</keyword>
<reference evidence="8" key="1">
    <citation type="journal article" date="2009" name="Appl. Environ. Microbiol.">
        <title>Complete genome sequence of the chemolithoautotrophic marine magnetotactic coccus strain MC-1.</title>
        <authorList>
            <person name="Schubbe S."/>
            <person name="Williams T.J."/>
            <person name="Xie G."/>
            <person name="Kiss H.E."/>
            <person name="Brettin T.S."/>
            <person name="Martinez D."/>
            <person name="Ross C.A."/>
            <person name="Schuler D."/>
            <person name="Cox B.L."/>
            <person name="Nealson K.H."/>
            <person name="Bazylinski D.A."/>
        </authorList>
    </citation>
    <scope>NUCLEOTIDE SEQUENCE [LARGE SCALE GENOMIC DNA]</scope>
    <source>
        <strain evidence="8">ATCC BAA-1437 / JCM 17883 / MC-1</strain>
    </source>
</reference>
<keyword evidence="4 5" id="KW-0472">Membrane</keyword>
<protein>
    <recommendedName>
        <fullName evidence="6">NfeD-like C-terminal domain-containing protein</fullName>
    </recommendedName>
</protein>
<feature type="domain" description="NfeD-like C-terminal" evidence="6">
    <location>
        <begin position="92"/>
        <end position="144"/>
    </location>
</feature>
<dbReference type="OrthoDB" id="9810336at2"/>
<dbReference type="KEGG" id="mgm:Mmc1_1445"/>
<dbReference type="InterPro" id="IPR012340">
    <property type="entry name" value="NA-bd_OB-fold"/>
</dbReference>